<feature type="region of interest" description="Disordered" evidence="3">
    <location>
        <begin position="1"/>
        <end position="83"/>
    </location>
</feature>
<dbReference type="Proteomes" id="UP001055868">
    <property type="component" value="Chromosome"/>
</dbReference>
<dbReference type="PANTHER" id="PTHR46696">
    <property type="entry name" value="P450, PUTATIVE (EUROFUNG)-RELATED"/>
    <property type="match status" value="1"/>
</dbReference>
<dbReference type="CDD" id="cd00302">
    <property type="entry name" value="cytochrome_P450"/>
    <property type="match status" value="1"/>
</dbReference>
<sequence>MSRDPTDSDDARADPSGARADPTGSGADPAGSRRSDRPEERGCPLHSDIPGAGPLGLRSLLRGSRVPGADPGADRPGGSRVPRVWRIRSHAAAREVLRRREGTTQAGFTAEAIPRGRLRRHPILLSDGPGHDAQRRAVGRFFSPQGIERSSAETMEREAVRLVGEAVREGGCDLGQLALLYSVAVSREIVGLTASPLEAMSRRLVRLQRQPDVDLTRPRWGRSLPQWALAAVRGLGPLAAFHLRDVRPAIRRRRRHPADDVISHLLDQGARGADILVECVTYASAGMITTREFLVMACWRLLDDEALRTEFLAGDREEKAAILREIIRLEPVVGHLYRRARETFDVSGCPASADVRPGDLIDVHVRDANADAQVMGEDPLEIRPHRPLPRGVSPAGLSFGAGPHRCPGEHLAITESAVLLEHLLAAAPRLARAPEIAWDDVVAGYRLHGMRVEFPDRVA</sequence>
<evidence type="ECO:0000313" key="4">
    <source>
        <dbReference type="EMBL" id="UQN28229.1"/>
    </source>
</evidence>
<dbReference type="PRINTS" id="PR00359">
    <property type="entry name" value="BP450"/>
</dbReference>
<organism evidence="4 5">
    <name type="scientific">Brachybacterium kimchii</name>
    <dbReference type="NCBI Taxonomy" id="2942909"/>
    <lineage>
        <taxon>Bacteria</taxon>
        <taxon>Bacillati</taxon>
        <taxon>Actinomycetota</taxon>
        <taxon>Actinomycetes</taxon>
        <taxon>Micrococcales</taxon>
        <taxon>Dermabacteraceae</taxon>
        <taxon>Brachybacterium</taxon>
    </lineage>
</organism>
<dbReference type="InterPro" id="IPR036396">
    <property type="entry name" value="Cyt_P450_sf"/>
</dbReference>
<comment type="similarity">
    <text evidence="1 2">Belongs to the cytochrome P450 family.</text>
</comment>
<dbReference type="InterPro" id="IPR017972">
    <property type="entry name" value="Cyt_P450_CS"/>
</dbReference>
<gene>
    <name evidence="4" type="ORF">M4486_11260</name>
</gene>
<feature type="compositionally biased region" description="Low complexity" evidence="3">
    <location>
        <begin position="50"/>
        <end position="78"/>
    </location>
</feature>
<protein>
    <submittedName>
        <fullName evidence="4">Cytochrome P450</fullName>
    </submittedName>
</protein>
<dbReference type="InterPro" id="IPR001128">
    <property type="entry name" value="Cyt_P450"/>
</dbReference>
<keyword evidence="5" id="KW-1185">Reference proteome</keyword>
<evidence type="ECO:0000313" key="5">
    <source>
        <dbReference type="Proteomes" id="UP001055868"/>
    </source>
</evidence>
<keyword evidence="2" id="KW-0503">Monooxygenase</keyword>
<proteinExistence type="inferred from homology"/>
<dbReference type="PRINTS" id="PR00385">
    <property type="entry name" value="P450"/>
</dbReference>
<dbReference type="InterPro" id="IPR002397">
    <property type="entry name" value="Cyt_P450_B"/>
</dbReference>
<dbReference type="EMBL" id="CP097218">
    <property type="protein sequence ID" value="UQN28229.1"/>
    <property type="molecule type" value="Genomic_DNA"/>
</dbReference>
<evidence type="ECO:0000256" key="2">
    <source>
        <dbReference type="RuleBase" id="RU000461"/>
    </source>
</evidence>
<dbReference type="Pfam" id="PF00067">
    <property type="entry name" value="p450"/>
    <property type="match status" value="1"/>
</dbReference>
<keyword evidence="2" id="KW-0349">Heme</keyword>
<dbReference type="PROSITE" id="PS00086">
    <property type="entry name" value="CYTOCHROME_P450"/>
    <property type="match status" value="1"/>
</dbReference>
<evidence type="ECO:0000256" key="3">
    <source>
        <dbReference type="SAM" id="MobiDB-lite"/>
    </source>
</evidence>
<feature type="compositionally biased region" description="Basic and acidic residues" evidence="3">
    <location>
        <begin position="1"/>
        <end position="13"/>
    </location>
</feature>
<accession>A0ABY4N102</accession>
<keyword evidence="2" id="KW-0408">Iron</keyword>
<reference evidence="4" key="1">
    <citation type="submission" date="2022-05" db="EMBL/GenBank/DDBJ databases">
        <title>Genomic analysis of Brachybacterium sp. CBA3104.</title>
        <authorList>
            <person name="Roh S.W."/>
            <person name="Kim Y.B."/>
            <person name="Kim Y."/>
        </authorList>
    </citation>
    <scope>NUCLEOTIDE SEQUENCE</scope>
    <source>
        <strain evidence="4">CBA3104</strain>
    </source>
</reference>
<dbReference type="RefSeq" id="WP_249477257.1">
    <property type="nucleotide sequence ID" value="NZ_CP097218.1"/>
</dbReference>
<name>A0ABY4N102_9MICO</name>
<evidence type="ECO:0000256" key="1">
    <source>
        <dbReference type="ARBA" id="ARBA00010617"/>
    </source>
</evidence>
<dbReference type="SUPFAM" id="SSF48264">
    <property type="entry name" value="Cytochrome P450"/>
    <property type="match status" value="1"/>
</dbReference>
<dbReference type="Gene3D" id="1.10.630.10">
    <property type="entry name" value="Cytochrome P450"/>
    <property type="match status" value="1"/>
</dbReference>
<dbReference type="PANTHER" id="PTHR46696:SF1">
    <property type="entry name" value="CYTOCHROME P450 YJIB-RELATED"/>
    <property type="match status" value="1"/>
</dbReference>
<keyword evidence="2" id="KW-0560">Oxidoreductase</keyword>
<feature type="compositionally biased region" description="Basic and acidic residues" evidence="3">
    <location>
        <begin position="31"/>
        <end position="43"/>
    </location>
</feature>
<keyword evidence="2" id="KW-0479">Metal-binding</keyword>